<reference evidence="2 3" key="1">
    <citation type="submission" date="2021-04" db="EMBL/GenBank/DDBJ databases">
        <title>Complete genome sequencing of Allochromatium tepidum strain NZ.</title>
        <authorList>
            <person name="Tsukatani Y."/>
            <person name="Mori H."/>
        </authorList>
    </citation>
    <scope>NUCLEOTIDE SEQUENCE [LARGE SCALE GENOMIC DNA]</scope>
    <source>
        <strain evidence="2 3">NZ</strain>
    </source>
</reference>
<organism evidence="2 3">
    <name type="scientific">Allochromatium tepidum</name>
    <dbReference type="NCBI Taxonomy" id="553982"/>
    <lineage>
        <taxon>Bacteria</taxon>
        <taxon>Pseudomonadati</taxon>
        <taxon>Pseudomonadota</taxon>
        <taxon>Gammaproteobacteria</taxon>
        <taxon>Chromatiales</taxon>
        <taxon>Chromatiaceae</taxon>
        <taxon>Allochromatium</taxon>
    </lineage>
</organism>
<dbReference type="InterPro" id="IPR003959">
    <property type="entry name" value="ATPase_AAA_core"/>
</dbReference>
<dbReference type="PIRSF" id="PIRSF029347">
    <property type="entry name" value="RecF"/>
    <property type="match status" value="1"/>
</dbReference>
<evidence type="ECO:0000259" key="1">
    <source>
        <dbReference type="Pfam" id="PF13304"/>
    </source>
</evidence>
<dbReference type="InterPro" id="IPR014555">
    <property type="entry name" value="RecF-like"/>
</dbReference>
<dbReference type="SUPFAM" id="SSF52540">
    <property type="entry name" value="P-loop containing nucleoside triphosphate hydrolases"/>
    <property type="match status" value="1"/>
</dbReference>
<dbReference type="RefSeq" id="WP_213379345.1">
    <property type="nucleotide sequence ID" value="NZ_AP024563.1"/>
</dbReference>
<protein>
    <submittedName>
        <fullName evidence="2">Chromosome segregation protein SMC</fullName>
    </submittedName>
</protein>
<dbReference type="Pfam" id="PF13304">
    <property type="entry name" value="AAA_21"/>
    <property type="match status" value="1"/>
</dbReference>
<keyword evidence="3" id="KW-1185">Reference proteome</keyword>
<name>A0ABM7QQQ0_9GAMM</name>
<dbReference type="PANTHER" id="PTHR32182">
    <property type="entry name" value="DNA REPLICATION AND REPAIR PROTEIN RECF"/>
    <property type="match status" value="1"/>
</dbReference>
<feature type="domain" description="ATPase AAA-type core" evidence="1">
    <location>
        <begin position="244"/>
        <end position="334"/>
    </location>
</feature>
<evidence type="ECO:0000313" key="3">
    <source>
        <dbReference type="Proteomes" id="UP000680679"/>
    </source>
</evidence>
<dbReference type="EMBL" id="AP024563">
    <property type="protein sequence ID" value="BCU08297.1"/>
    <property type="molecule type" value="Genomic_DNA"/>
</dbReference>
<dbReference type="Proteomes" id="UP000680679">
    <property type="component" value="Chromosome"/>
</dbReference>
<gene>
    <name evidence="2" type="ORF">Atep_29740</name>
</gene>
<proteinExistence type="predicted"/>
<dbReference type="InterPro" id="IPR027417">
    <property type="entry name" value="P-loop_NTPase"/>
</dbReference>
<dbReference type="Gene3D" id="3.40.50.300">
    <property type="entry name" value="P-loop containing nucleotide triphosphate hydrolases"/>
    <property type="match status" value="1"/>
</dbReference>
<sequence>MTNNTAPSPSSPTPPAPAAANRIKTVTIEGFRSIKNVARLELPQLGVLIGGNGTGKSNLIRFFEMVSFMLTAKNLQGFVARYGGGDDLLFMGARTTPRLHAEVSIETQQGCNDYSFDLVHVANDTLVVTHEAYRFSDFNHPDPAHWTGLDAIGKESSLPEQQNRTARTILSLLRSCSTYHFHETSLKAPIHMSWDITDCVHLRDDGGNLAAVLLDLRENDRKRYDLIVAQIRRVLPTFKDFILEPVHGKVLLRWVGQYSDKVFGSHLTSDGSLRLFCLITLLNLPIERLPNVLLFDEPELGLHPHAMTLIAAMFKRVARYRQVIVATQSPYLVDCFDLDNIIIVRAPNGESQFHKLSRKEYQSWLEDDYLPSDIWLKESVGG</sequence>
<dbReference type="PANTHER" id="PTHR32182:SF22">
    <property type="entry name" value="ATP-DEPENDENT ENDONUCLEASE, OLD FAMILY-RELATED"/>
    <property type="match status" value="1"/>
</dbReference>
<accession>A0ABM7QQQ0</accession>
<evidence type="ECO:0000313" key="2">
    <source>
        <dbReference type="EMBL" id="BCU08297.1"/>
    </source>
</evidence>